<gene>
    <name evidence="1" type="ORF">H7F49_00360</name>
</gene>
<sequence length="101" mass="11062">MFGSLALAIGLGTPAMAGPWVQAHPRQAQVLARTHHQIARINHERREGDLTPAEARALKGSTRAIAQQTRAYAQANGGYITRGEQRQLNRQLNVQSRAIGR</sequence>
<evidence type="ECO:0000313" key="2">
    <source>
        <dbReference type="Proteomes" id="UP000520156"/>
    </source>
</evidence>
<evidence type="ECO:0000313" key="1">
    <source>
        <dbReference type="EMBL" id="MBC2650150.1"/>
    </source>
</evidence>
<dbReference type="Proteomes" id="UP000520156">
    <property type="component" value="Unassembled WGS sequence"/>
</dbReference>
<comment type="caution">
    <text evidence="1">The sequence shown here is derived from an EMBL/GenBank/DDBJ whole genome shotgun (WGS) entry which is preliminary data.</text>
</comment>
<dbReference type="AlphaFoldDB" id="A0A7X1KAH8"/>
<reference evidence="1 2" key="1">
    <citation type="submission" date="2020-08" db="EMBL/GenBank/DDBJ databases">
        <title>The genome sequence of Novosphingobium flavum 4Y4.</title>
        <authorList>
            <person name="Liu Y."/>
        </authorList>
    </citation>
    <scope>NUCLEOTIDE SEQUENCE [LARGE SCALE GENOMIC DNA]</scope>
    <source>
        <strain evidence="1 2">4Y4</strain>
    </source>
</reference>
<proteinExistence type="predicted"/>
<name>A0A7X1KAH8_9SPHN</name>
<protein>
    <submittedName>
        <fullName evidence="1">Uncharacterized protein</fullName>
    </submittedName>
</protein>
<keyword evidence="2" id="KW-1185">Reference proteome</keyword>
<dbReference type="EMBL" id="JACLAU010000001">
    <property type="protein sequence ID" value="MBC2650150.1"/>
    <property type="molecule type" value="Genomic_DNA"/>
</dbReference>
<accession>A0A7X1KAH8</accession>
<organism evidence="1 2">
    <name type="scientific">Novosphingobium aerophilum</name>
    <dbReference type="NCBI Taxonomy" id="2839843"/>
    <lineage>
        <taxon>Bacteria</taxon>
        <taxon>Pseudomonadati</taxon>
        <taxon>Pseudomonadota</taxon>
        <taxon>Alphaproteobacteria</taxon>
        <taxon>Sphingomonadales</taxon>
        <taxon>Sphingomonadaceae</taxon>
        <taxon>Novosphingobium</taxon>
    </lineage>
</organism>